<feature type="region of interest" description="Disordered" evidence="1">
    <location>
        <begin position="238"/>
        <end position="257"/>
    </location>
</feature>
<feature type="region of interest" description="Disordered" evidence="1">
    <location>
        <begin position="492"/>
        <end position="531"/>
    </location>
</feature>
<name>A0ABR2JV07_9EUKA</name>
<feature type="compositionally biased region" description="Polar residues" evidence="1">
    <location>
        <begin position="238"/>
        <end position="252"/>
    </location>
</feature>
<accession>A0ABR2JV07</accession>
<dbReference type="EMBL" id="JAPFFF010000010">
    <property type="protein sequence ID" value="KAK8881705.1"/>
    <property type="molecule type" value="Genomic_DNA"/>
</dbReference>
<evidence type="ECO:0000256" key="1">
    <source>
        <dbReference type="SAM" id="MobiDB-lite"/>
    </source>
</evidence>
<protein>
    <submittedName>
        <fullName evidence="2">Uncharacterized protein</fullName>
    </submittedName>
</protein>
<evidence type="ECO:0000313" key="2">
    <source>
        <dbReference type="EMBL" id="KAK8881705.1"/>
    </source>
</evidence>
<keyword evidence="3" id="KW-1185">Reference proteome</keyword>
<gene>
    <name evidence="2" type="ORF">M9Y10_004465</name>
</gene>
<reference evidence="2 3" key="1">
    <citation type="submission" date="2024-04" db="EMBL/GenBank/DDBJ databases">
        <title>Tritrichomonas musculus Genome.</title>
        <authorList>
            <person name="Alves-Ferreira E."/>
            <person name="Grigg M."/>
            <person name="Lorenzi H."/>
            <person name="Galac M."/>
        </authorList>
    </citation>
    <scope>NUCLEOTIDE SEQUENCE [LARGE SCALE GENOMIC DNA]</scope>
    <source>
        <strain evidence="2 3">EAF2021</strain>
    </source>
</reference>
<evidence type="ECO:0000313" key="3">
    <source>
        <dbReference type="Proteomes" id="UP001470230"/>
    </source>
</evidence>
<feature type="compositionally biased region" description="Basic residues" evidence="1">
    <location>
        <begin position="493"/>
        <end position="510"/>
    </location>
</feature>
<comment type="caution">
    <text evidence="2">The sequence shown here is derived from an EMBL/GenBank/DDBJ whole genome shotgun (WGS) entry which is preliminary data.</text>
</comment>
<sequence length="531" mass="61775">MEKDSTIPMDVSCPSDLQDGCFLMLNNKECELTAFLFKENICPISSIIRKKIEPTKDTPSQIERCFNIFLTIYKTRSQYFIEKPNFTILYSSRCLIGKTTLSMTANFIKDYINELETMPDENILDYLIPFTILKKDIQDKPPVIVPFILFLCEKFGVHIFMPHFLKVLEMMVNENDEESQICEVQNFHIELLTAVIQSFDLTQDEVDEIESQILVPLQYDETVSIKLACAALGKVIDSTPSRKNSAPSSPLRDQTPIPSEKLNFDKLNSYLDEIDSNSYVSPAIVLGNIKTQLELLDDWPINRSFIQLFQLSMRRYRKSNEINRANIYYIISFINRKFYKKLEEMLKLYIDAAHDPESNLQFTDKCYQEYLNLVYRDRDLSESLSSLLENAPLNLIDNPPQKIKSTHNSLTIAANNLRDWNTAYDGVLRIWREITKNPDVILYPYIRDLEFSKISYLFQGLKEIIANCEPILGVDHALQRIEDFMKLYEKTSAPKRKHNRTPASAKKKSSKWNLSQMTDFTPNRRNQNNIQ</sequence>
<dbReference type="Proteomes" id="UP001470230">
    <property type="component" value="Unassembled WGS sequence"/>
</dbReference>
<organism evidence="2 3">
    <name type="scientific">Tritrichomonas musculus</name>
    <dbReference type="NCBI Taxonomy" id="1915356"/>
    <lineage>
        <taxon>Eukaryota</taxon>
        <taxon>Metamonada</taxon>
        <taxon>Parabasalia</taxon>
        <taxon>Tritrichomonadida</taxon>
        <taxon>Tritrichomonadidae</taxon>
        <taxon>Tritrichomonas</taxon>
    </lineage>
</organism>
<feature type="compositionally biased region" description="Polar residues" evidence="1">
    <location>
        <begin position="511"/>
        <end position="531"/>
    </location>
</feature>
<proteinExistence type="predicted"/>